<comment type="caution">
    <text evidence="2">The sequence shown here is derived from an EMBL/GenBank/DDBJ whole genome shotgun (WGS) entry which is preliminary data.</text>
</comment>
<evidence type="ECO:0000313" key="2">
    <source>
        <dbReference type="EMBL" id="MBU2669802.1"/>
    </source>
</evidence>
<organism evidence="2 3">
    <name type="scientific">Paractinoplanes bogorensis</name>
    <dbReference type="NCBI Taxonomy" id="1610840"/>
    <lineage>
        <taxon>Bacteria</taxon>
        <taxon>Bacillati</taxon>
        <taxon>Actinomycetota</taxon>
        <taxon>Actinomycetes</taxon>
        <taxon>Micromonosporales</taxon>
        <taxon>Micromonosporaceae</taxon>
        <taxon>Paractinoplanes</taxon>
    </lineage>
</organism>
<keyword evidence="1" id="KW-1133">Transmembrane helix</keyword>
<reference evidence="2 3" key="1">
    <citation type="submission" date="2021-06" db="EMBL/GenBank/DDBJ databases">
        <title>Actinoplanes lichenicola sp. nov., and Actinoplanes ovalisporus sp. nov., isolated from lichen in Thailand.</title>
        <authorList>
            <person name="Saeng-In P."/>
            <person name="Kanchanasin P."/>
            <person name="Yuki M."/>
            <person name="Kudo T."/>
            <person name="Ohkuma M."/>
            <person name="Phongsopitanun W."/>
            <person name="Tanasupawat S."/>
        </authorList>
    </citation>
    <scope>NUCLEOTIDE SEQUENCE [LARGE SCALE GENOMIC DNA]</scope>
    <source>
        <strain evidence="2 3">NBRC 110975</strain>
    </source>
</reference>
<evidence type="ECO:0000256" key="1">
    <source>
        <dbReference type="SAM" id="Phobius"/>
    </source>
</evidence>
<proteinExistence type="predicted"/>
<dbReference type="RefSeq" id="WP_215794889.1">
    <property type="nucleotide sequence ID" value="NZ_JAHKKG010000016.1"/>
</dbReference>
<sequence>MKLYADRIPTAVRQLLTDIFVVLWVYAWVRAGLWVQDMVQKLGVPGAKLESAGGGIADNLSDAGGKVGKVPLVGDQLVKPFTGAADAARSLAEAGRQQQEVVDTMAIIVALIAVAVPFALVLFLWLPLRLRWMRRAAVASAVRDQPAGRDLLALRALASQPLNKLAKLGPDIAQSWRNGDASAVDSLAELELKRLGLKSARR</sequence>
<feature type="transmembrane region" description="Helical" evidence="1">
    <location>
        <begin position="12"/>
        <end position="29"/>
    </location>
</feature>
<dbReference type="EMBL" id="JAHKKG010000016">
    <property type="protein sequence ID" value="MBU2669802.1"/>
    <property type="molecule type" value="Genomic_DNA"/>
</dbReference>
<dbReference type="Proteomes" id="UP001519654">
    <property type="component" value="Unassembled WGS sequence"/>
</dbReference>
<evidence type="ECO:0008006" key="4">
    <source>
        <dbReference type="Google" id="ProtNLM"/>
    </source>
</evidence>
<name>A0ABS5Z283_9ACTN</name>
<keyword evidence="3" id="KW-1185">Reference proteome</keyword>
<accession>A0ABS5Z283</accession>
<evidence type="ECO:0000313" key="3">
    <source>
        <dbReference type="Proteomes" id="UP001519654"/>
    </source>
</evidence>
<keyword evidence="1" id="KW-0472">Membrane</keyword>
<keyword evidence="1" id="KW-0812">Transmembrane</keyword>
<protein>
    <recommendedName>
        <fullName evidence="4">Transmembrane protein</fullName>
    </recommendedName>
</protein>
<gene>
    <name evidence="2" type="ORF">KOI35_40465</name>
</gene>
<feature type="transmembrane region" description="Helical" evidence="1">
    <location>
        <begin position="105"/>
        <end position="126"/>
    </location>
</feature>